<evidence type="ECO:0000256" key="1">
    <source>
        <dbReference type="SAM" id="MobiDB-lite"/>
    </source>
</evidence>
<gene>
    <name evidence="2" type="ORF">DICVIV_06753</name>
</gene>
<name>A0A0D8XRL6_DICVI</name>
<dbReference type="Proteomes" id="UP000053766">
    <property type="component" value="Unassembled WGS sequence"/>
</dbReference>
<sequence length="224" mass="25434">MTSPVVFGTVHFYKAELNVILKSISFFTSQVSDLKIRNASVWCSLIRPVDEQLAIGWVIFVIRYRIPYGCAALRFTIELNKEINYNLWRCLCMLFDLFQVTPMDLHGALSALMRPLTTMQPSSTFPLTSFLQHPLMSPLTFPLSTNPMDSTLLDITVSDSQSTITPRKTRLESPSSPLSQSSTVSSTQLSSPQPSPIRKFAKPIPDEKKVNTAYNFYRDFYYII</sequence>
<dbReference type="EMBL" id="KN716318">
    <property type="protein sequence ID" value="KJH47165.1"/>
    <property type="molecule type" value="Genomic_DNA"/>
</dbReference>
<dbReference type="AlphaFoldDB" id="A0A0D8XRL6"/>
<reference evidence="2 3" key="1">
    <citation type="submission" date="2013-11" db="EMBL/GenBank/DDBJ databases">
        <title>Draft genome of the bovine lungworm Dictyocaulus viviparus.</title>
        <authorList>
            <person name="Mitreva M."/>
        </authorList>
    </citation>
    <scope>NUCLEOTIDE SEQUENCE [LARGE SCALE GENOMIC DNA]</scope>
    <source>
        <strain evidence="2 3">HannoverDv2000</strain>
    </source>
</reference>
<organism evidence="2 3">
    <name type="scientific">Dictyocaulus viviparus</name>
    <name type="common">Bovine lungworm</name>
    <dbReference type="NCBI Taxonomy" id="29172"/>
    <lineage>
        <taxon>Eukaryota</taxon>
        <taxon>Metazoa</taxon>
        <taxon>Ecdysozoa</taxon>
        <taxon>Nematoda</taxon>
        <taxon>Chromadorea</taxon>
        <taxon>Rhabditida</taxon>
        <taxon>Rhabditina</taxon>
        <taxon>Rhabditomorpha</taxon>
        <taxon>Strongyloidea</taxon>
        <taxon>Metastrongylidae</taxon>
        <taxon>Dictyocaulus</taxon>
    </lineage>
</organism>
<feature type="region of interest" description="Disordered" evidence="1">
    <location>
        <begin position="164"/>
        <end position="203"/>
    </location>
</feature>
<dbReference type="STRING" id="29172.A0A0D8XRL6"/>
<evidence type="ECO:0000313" key="3">
    <source>
        <dbReference type="Proteomes" id="UP000053766"/>
    </source>
</evidence>
<reference evidence="3" key="2">
    <citation type="journal article" date="2016" name="Sci. Rep.">
        <title>Dictyocaulus viviparus genome, variome and transcriptome elucidate lungworm biology and support future intervention.</title>
        <authorList>
            <person name="McNulty S.N."/>
            <person name="Strube C."/>
            <person name="Rosa B.A."/>
            <person name="Martin J.C."/>
            <person name="Tyagi R."/>
            <person name="Choi Y.J."/>
            <person name="Wang Q."/>
            <person name="Hallsworth Pepin K."/>
            <person name="Zhang X."/>
            <person name="Ozersky P."/>
            <person name="Wilson R.K."/>
            <person name="Sternberg P.W."/>
            <person name="Gasser R.B."/>
            <person name="Mitreva M."/>
        </authorList>
    </citation>
    <scope>NUCLEOTIDE SEQUENCE [LARGE SCALE GENOMIC DNA]</scope>
    <source>
        <strain evidence="3">HannoverDv2000</strain>
    </source>
</reference>
<evidence type="ECO:0000313" key="2">
    <source>
        <dbReference type="EMBL" id="KJH47165.1"/>
    </source>
</evidence>
<feature type="compositionally biased region" description="Low complexity" evidence="1">
    <location>
        <begin position="173"/>
        <end position="192"/>
    </location>
</feature>
<protein>
    <submittedName>
        <fullName evidence="2">Uncharacterized protein</fullName>
    </submittedName>
</protein>
<proteinExistence type="predicted"/>
<accession>A0A0D8XRL6</accession>
<keyword evidence="3" id="KW-1185">Reference proteome</keyword>